<reference evidence="2 3" key="1">
    <citation type="journal article" date="2018" name="IMA Fungus">
        <title>IMA Genome-F 9: Draft genome sequence of Annulohypoxylon stygium, Aspergillus mulundensis, Berkeleyomyces basicola (syn. Thielaviopsis basicola), Ceratocystis smalleyi, two Cercospora beticola strains, Coleophoma cylindrospora, Fusarium fracticaudum, Phialophora cf. hyalina, and Morchella septimelata.</title>
        <authorList>
            <person name="Wingfield B.D."/>
            <person name="Bills G.F."/>
            <person name="Dong Y."/>
            <person name="Huang W."/>
            <person name="Nel W.J."/>
            <person name="Swalarsk-Parry B.S."/>
            <person name="Vaghefi N."/>
            <person name="Wilken P.M."/>
            <person name="An Z."/>
            <person name="de Beer Z.W."/>
            <person name="De Vos L."/>
            <person name="Chen L."/>
            <person name="Duong T.A."/>
            <person name="Gao Y."/>
            <person name="Hammerbacher A."/>
            <person name="Kikkert J.R."/>
            <person name="Li Y."/>
            <person name="Li H."/>
            <person name="Li K."/>
            <person name="Li Q."/>
            <person name="Liu X."/>
            <person name="Ma X."/>
            <person name="Naidoo K."/>
            <person name="Pethybridge S.J."/>
            <person name="Sun J."/>
            <person name="Steenkamp E.T."/>
            <person name="van der Nest M.A."/>
            <person name="van Wyk S."/>
            <person name="Wingfield M.J."/>
            <person name="Xiong C."/>
            <person name="Yue Q."/>
            <person name="Zhang X."/>
        </authorList>
    </citation>
    <scope>NUCLEOTIDE SEQUENCE [LARGE SCALE GENOMIC DNA]</scope>
    <source>
        <strain evidence="2 3">BP 5553</strain>
    </source>
</reference>
<dbReference type="InterPro" id="IPR011009">
    <property type="entry name" value="Kinase-like_dom_sf"/>
</dbReference>
<keyword evidence="3" id="KW-1185">Reference proteome</keyword>
<dbReference type="GeneID" id="43599321"/>
<dbReference type="EMBL" id="NPIC01000005">
    <property type="protein sequence ID" value="RDL35860.1"/>
    <property type="molecule type" value="Genomic_DNA"/>
</dbReference>
<dbReference type="InterPro" id="IPR051678">
    <property type="entry name" value="AGP_Transferase"/>
</dbReference>
<dbReference type="PANTHER" id="PTHR21310:SF13">
    <property type="entry name" value="AMINOGLYCOSIDE PHOSPHOTRANSFERASE DOMAIN-CONTAINING PROTEIN"/>
    <property type="match status" value="1"/>
</dbReference>
<gene>
    <name evidence="2" type="ORF">BP5553_06472</name>
</gene>
<dbReference type="AlphaFoldDB" id="A0A370TK07"/>
<organism evidence="2 3">
    <name type="scientific">Venustampulla echinocandica</name>
    <dbReference type="NCBI Taxonomy" id="2656787"/>
    <lineage>
        <taxon>Eukaryota</taxon>
        <taxon>Fungi</taxon>
        <taxon>Dikarya</taxon>
        <taxon>Ascomycota</taxon>
        <taxon>Pezizomycotina</taxon>
        <taxon>Leotiomycetes</taxon>
        <taxon>Helotiales</taxon>
        <taxon>Pleuroascaceae</taxon>
        <taxon>Venustampulla</taxon>
    </lineage>
</organism>
<protein>
    <recommendedName>
        <fullName evidence="1">Aminoglycoside phosphotransferase domain-containing protein</fullName>
    </recommendedName>
</protein>
<proteinExistence type="predicted"/>
<accession>A0A370TK07</accession>
<evidence type="ECO:0000259" key="1">
    <source>
        <dbReference type="Pfam" id="PF01636"/>
    </source>
</evidence>
<dbReference type="PANTHER" id="PTHR21310">
    <property type="entry name" value="AMINOGLYCOSIDE PHOSPHOTRANSFERASE-RELATED-RELATED"/>
    <property type="match status" value="1"/>
</dbReference>
<dbReference type="RefSeq" id="XP_031868516.1">
    <property type="nucleotide sequence ID" value="XM_032015095.1"/>
</dbReference>
<sequence length="328" mass="38185">MHVLWLFLMRVSLHKDPYLKTASHVATLEFVRRVVGISVPKVITFDTSSDNELGFEWILMGLMPGRPLHDYWKEIESPEKIKLVKQLAIFQAKLFNHRFGGIGNLYYETPHVETKDSTAPQESAQSSEPAFILGKMVSKTPFRCPWPEVPAGPFKNSHDWLHYRLSYTINAQEREIEESIRDGGKAWMLKRRMSLAVRLLELLPSIFPVDETESTFLRHDNLSLANIQVDEFGDISAITDWECISALPLWRGCLEACLDDTCDSQLRVLYVAETQRLQPDWEEQVNKHWVKADFERAVHHVNDGCYYEVIQEWLDGYDDGWTWSWRQQ</sequence>
<evidence type="ECO:0000313" key="2">
    <source>
        <dbReference type="EMBL" id="RDL35860.1"/>
    </source>
</evidence>
<feature type="domain" description="Aminoglycoside phosphotransferase" evidence="1">
    <location>
        <begin position="26"/>
        <end position="244"/>
    </location>
</feature>
<dbReference type="Pfam" id="PF01636">
    <property type="entry name" value="APH"/>
    <property type="match status" value="1"/>
</dbReference>
<dbReference type="STRING" id="2656787.A0A370TK07"/>
<dbReference type="OrthoDB" id="2831558at2759"/>
<dbReference type="InterPro" id="IPR002575">
    <property type="entry name" value="Aminoglycoside_PTrfase"/>
</dbReference>
<dbReference type="SUPFAM" id="SSF56112">
    <property type="entry name" value="Protein kinase-like (PK-like)"/>
    <property type="match status" value="1"/>
</dbReference>
<name>A0A370TK07_9HELO</name>
<dbReference type="Proteomes" id="UP000254866">
    <property type="component" value="Unassembled WGS sequence"/>
</dbReference>
<evidence type="ECO:0000313" key="3">
    <source>
        <dbReference type="Proteomes" id="UP000254866"/>
    </source>
</evidence>
<comment type="caution">
    <text evidence="2">The sequence shown here is derived from an EMBL/GenBank/DDBJ whole genome shotgun (WGS) entry which is preliminary data.</text>
</comment>